<dbReference type="EMBL" id="CAJOBR010033819">
    <property type="protein sequence ID" value="CAF5004758.1"/>
    <property type="molecule type" value="Genomic_DNA"/>
</dbReference>
<accession>A0A822AJ54</accession>
<feature type="non-terminal residue" evidence="2">
    <location>
        <position position="1"/>
    </location>
</feature>
<gene>
    <name evidence="2" type="ORF">QYT958_LOCUS38509</name>
</gene>
<name>A0A822AJ54_9BILA</name>
<evidence type="ECO:0000313" key="2">
    <source>
        <dbReference type="EMBL" id="CAF5004758.1"/>
    </source>
</evidence>
<reference evidence="2" key="1">
    <citation type="submission" date="2021-02" db="EMBL/GenBank/DDBJ databases">
        <authorList>
            <person name="Nowell W R."/>
        </authorList>
    </citation>
    <scope>NUCLEOTIDE SEQUENCE</scope>
</reference>
<dbReference type="InterPro" id="IPR058912">
    <property type="entry name" value="HTH_animal"/>
</dbReference>
<evidence type="ECO:0000313" key="3">
    <source>
        <dbReference type="Proteomes" id="UP000663848"/>
    </source>
</evidence>
<dbReference type="Proteomes" id="UP000663848">
    <property type="component" value="Unassembled WGS sequence"/>
</dbReference>
<proteinExistence type="predicted"/>
<evidence type="ECO:0000259" key="1">
    <source>
        <dbReference type="Pfam" id="PF26215"/>
    </source>
</evidence>
<feature type="domain" description="Helix-turn-helix" evidence="1">
    <location>
        <begin position="18"/>
        <end position="76"/>
    </location>
</feature>
<dbReference type="Pfam" id="PF26215">
    <property type="entry name" value="HTH_animal"/>
    <property type="match status" value="1"/>
</dbReference>
<protein>
    <recommendedName>
        <fullName evidence="1">Helix-turn-helix domain-containing protein</fullName>
    </recommendedName>
</protein>
<comment type="caution">
    <text evidence="2">The sequence shown here is derived from an EMBL/GenBank/DDBJ whole genome shotgun (WGS) entry which is preliminary data.</text>
</comment>
<sequence>SLTKTREREKSIFSVTTILSYLSDHPRHVFRNVIQTALMRAIRYSSTFEAFNIEPRTIRLTLLYNNYPSIYINEQF</sequence>
<dbReference type="AlphaFoldDB" id="A0A822AJ54"/>
<organism evidence="2 3">
    <name type="scientific">Rotaria socialis</name>
    <dbReference type="NCBI Taxonomy" id="392032"/>
    <lineage>
        <taxon>Eukaryota</taxon>
        <taxon>Metazoa</taxon>
        <taxon>Spiralia</taxon>
        <taxon>Gnathifera</taxon>
        <taxon>Rotifera</taxon>
        <taxon>Eurotatoria</taxon>
        <taxon>Bdelloidea</taxon>
        <taxon>Philodinida</taxon>
        <taxon>Philodinidae</taxon>
        <taxon>Rotaria</taxon>
    </lineage>
</organism>